<dbReference type="EMBL" id="VSSQ01127840">
    <property type="protein sequence ID" value="MPN56920.1"/>
    <property type="molecule type" value="Genomic_DNA"/>
</dbReference>
<evidence type="ECO:0000313" key="1">
    <source>
        <dbReference type="EMBL" id="MPN56920.1"/>
    </source>
</evidence>
<protein>
    <submittedName>
        <fullName evidence="1">Uncharacterized protein</fullName>
    </submittedName>
</protein>
<accession>A0A645J177</accession>
<gene>
    <name evidence="1" type="ORF">SDC9_204613</name>
</gene>
<proteinExistence type="predicted"/>
<dbReference type="AlphaFoldDB" id="A0A645J177"/>
<sequence length="81" mass="9281">MIERLNDARRERRILAERGVAVLADGDDLVFGLALISENITIDFFELIELNGDVFIVIVGQNYFEFCHVKFVPPKLLVMIE</sequence>
<organism evidence="1">
    <name type="scientific">bioreactor metagenome</name>
    <dbReference type="NCBI Taxonomy" id="1076179"/>
    <lineage>
        <taxon>unclassified sequences</taxon>
        <taxon>metagenomes</taxon>
        <taxon>ecological metagenomes</taxon>
    </lineage>
</organism>
<reference evidence="1" key="1">
    <citation type="submission" date="2019-08" db="EMBL/GenBank/DDBJ databases">
        <authorList>
            <person name="Kucharzyk K."/>
            <person name="Murdoch R.W."/>
            <person name="Higgins S."/>
            <person name="Loffler F."/>
        </authorList>
    </citation>
    <scope>NUCLEOTIDE SEQUENCE</scope>
</reference>
<comment type="caution">
    <text evidence="1">The sequence shown here is derived from an EMBL/GenBank/DDBJ whole genome shotgun (WGS) entry which is preliminary data.</text>
</comment>
<name>A0A645J177_9ZZZZ</name>